<dbReference type="SUPFAM" id="SSF52016">
    <property type="entry name" value="LeuD/IlvD-like"/>
    <property type="match status" value="1"/>
</dbReference>
<dbReference type="GO" id="GO:0004160">
    <property type="term" value="F:dihydroxy-acid dehydratase activity"/>
    <property type="evidence" value="ECO:0007669"/>
    <property type="project" value="UniProtKB-UniRule"/>
</dbReference>
<keyword evidence="6" id="KW-0460">Magnesium</keyword>
<dbReference type="InterPro" id="IPR037237">
    <property type="entry name" value="IlvD/EDD_N"/>
</dbReference>
<dbReference type="GO" id="GO:0051537">
    <property type="term" value="F:2 iron, 2 sulfur cluster binding"/>
    <property type="evidence" value="ECO:0007669"/>
    <property type="project" value="UniProtKB-KW"/>
</dbReference>
<dbReference type="UniPathway" id="UPA00047">
    <property type="reaction ID" value="UER00057"/>
</dbReference>
<protein>
    <recommendedName>
        <fullName evidence="14 16">Dihydroxy-acid dehydratase</fullName>
        <ecNumber evidence="14 16">4.2.1.9</ecNumber>
    </recommendedName>
</protein>
<comment type="caution">
    <text evidence="19">The sequence shown here is derived from an EMBL/GenBank/DDBJ whole genome shotgun (WGS) entry which is preliminary data.</text>
</comment>
<dbReference type="EC" id="4.2.1.9" evidence="14 16"/>
<evidence type="ECO:0000256" key="1">
    <source>
        <dbReference type="ARBA" id="ARBA00001946"/>
    </source>
</evidence>
<comment type="pathway">
    <text evidence="12">Amino-acid biosynthesis; L-valine biosynthesis; L-valine from pyruvate: step 3/4.</text>
</comment>
<evidence type="ECO:0000256" key="6">
    <source>
        <dbReference type="ARBA" id="ARBA00022842"/>
    </source>
</evidence>
<evidence type="ECO:0000256" key="10">
    <source>
        <dbReference type="ARBA" id="ARBA00023304"/>
    </source>
</evidence>
<dbReference type="InterPro" id="IPR020558">
    <property type="entry name" value="DiOHA_6PGluconate_deHydtase_CS"/>
</dbReference>
<keyword evidence="7" id="KW-0408">Iron</keyword>
<evidence type="ECO:0000256" key="13">
    <source>
        <dbReference type="ARBA" id="ARBA00029437"/>
    </source>
</evidence>
<dbReference type="InterPro" id="IPR042096">
    <property type="entry name" value="Dihydro-acid_dehy_C"/>
</dbReference>
<dbReference type="InterPro" id="IPR004404">
    <property type="entry name" value="DihydroxyA_deHydtase"/>
</dbReference>
<evidence type="ECO:0000259" key="18">
    <source>
        <dbReference type="Pfam" id="PF24877"/>
    </source>
</evidence>
<evidence type="ECO:0000256" key="3">
    <source>
        <dbReference type="ARBA" id="ARBA00022605"/>
    </source>
</evidence>
<dbReference type="Gene3D" id="3.50.30.80">
    <property type="entry name" value="IlvD/EDD C-terminal domain-like"/>
    <property type="match status" value="1"/>
</dbReference>
<comment type="cofactor">
    <cofactor evidence="1">
        <name>Mg(2+)</name>
        <dbReference type="ChEBI" id="CHEBI:18420"/>
    </cofactor>
</comment>
<dbReference type="AlphaFoldDB" id="G9YDT6"/>
<gene>
    <name evidence="19" type="ORF">HMPREF0454_04784</name>
</gene>
<evidence type="ECO:0000256" key="4">
    <source>
        <dbReference type="ARBA" id="ARBA00022714"/>
    </source>
</evidence>
<dbReference type="NCBIfam" id="TIGR00110">
    <property type="entry name" value="ilvD"/>
    <property type="match status" value="1"/>
</dbReference>
<dbReference type="EMBL" id="AGCI01000118">
    <property type="protein sequence ID" value="EHM37323.1"/>
    <property type="molecule type" value="Genomic_DNA"/>
</dbReference>
<keyword evidence="4" id="KW-0001">2Fe-2S</keyword>
<dbReference type="InterPro" id="IPR000581">
    <property type="entry name" value="ILV_EDD_N"/>
</dbReference>
<comment type="catalytic activity">
    <reaction evidence="11">
        <text>(2R)-2,3-dihydroxy-3-methylbutanoate = 3-methyl-2-oxobutanoate + H2O</text>
        <dbReference type="Rhea" id="RHEA:24809"/>
        <dbReference type="ChEBI" id="CHEBI:11851"/>
        <dbReference type="ChEBI" id="CHEBI:15377"/>
        <dbReference type="ChEBI" id="CHEBI:49072"/>
        <dbReference type="EC" id="4.2.1.9"/>
    </reaction>
    <physiologicalReaction direction="left-to-right" evidence="11">
        <dbReference type="Rhea" id="RHEA:24810"/>
    </physiologicalReaction>
</comment>
<dbReference type="PROSITE" id="PS00886">
    <property type="entry name" value="ILVD_EDD_1"/>
    <property type="match status" value="1"/>
</dbReference>
<dbReference type="Pfam" id="PF00920">
    <property type="entry name" value="ILVD_EDD_N"/>
    <property type="match status" value="1"/>
</dbReference>
<dbReference type="PANTHER" id="PTHR43661">
    <property type="entry name" value="D-XYLONATE DEHYDRATASE"/>
    <property type="match status" value="1"/>
</dbReference>
<dbReference type="SUPFAM" id="SSF143975">
    <property type="entry name" value="IlvD/EDD N-terminal domain-like"/>
    <property type="match status" value="1"/>
</dbReference>
<dbReference type="Pfam" id="PF24877">
    <property type="entry name" value="ILV_EDD_C"/>
    <property type="match status" value="1"/>
</dbReference>
<feature type="domain" description="Dihydroxy-acid/6-phosphogluconate dehydratase N-terminal" evidence="17">
    <location>
        <begin position="63"/>
        <end position="375"/>
    </location>
</feature>
<dbReference type="GO" id="GO:0009097">
    <property type="term" value="P:isoleucine biosynthetic process"/>
    <property type="evidence" value="ECO:0007669"/>
    <property type="project" value="UniProtKB-UniPathway"/>
</dbReference>
<evidence type="ECO:0000256" key="5">
    <source>
        <dbReference type="ARBA" id="ARBA00022723"/>
    </source>
</evidence>
<sequence>MTGINAKRGWRCIVIEKRQFMSGCKSCGTCGDGHFNPVLSGDDGALKRALYKSMGHTDEQLRRPVIAVVNSYTNATAGHANLNELTAEVLKGIDEAGGVGMVFGTIAPCDGIAEGHLGMRYILAAREVIASSIEVMMRAHRFDGMVLLGSCDKIVPAMLMAAARLDIPAILVNGGPMYPAEYKGKHWDGNIVTEAIGWKKRGEIDEAEFRHIEDIAEPGPGSCTMYGTANTMCCISEVLGMSLPGSSTLPAVSQERRECAFRTGQTAVDLVKRGVNARQIITPQSIRNAMIYLFATGGSTNAILHLQAIHYEGEYGHLPLSDFDKLSHHVPLVASLYPASEYDMIDFWEAGGVAAVEKEIASLMDLNALTVSGQCKAEWLAQVPVSQRPEVIHTLAIPVRNEAGVAVLHGNLSPLGCVVKPAAVPEHLMTFTGPAVVFNSEQESVDAILSGDIASGSVLVLRYEGPKGGPGMPEMYKPMKCLEGMGLSDSCALITDGRFSGSNRGLFVGHISPEASDGGDLALVENGDTITINIPTRELTLNVDEATLAERRKHWVPLEKQVPRGFLRLYRRWALPAAQGAVLADRDEE</sequence>
<evidence type="ECO:0000256" key="12">
    <source>
        <dbReference type="ARBA" id="ARBA00029436"/>
    </source>
</evidence>
<evidence type="ECO:0000256" key="14">
    <source>
        <dbReference type="ARBA" id="ARBA00029490"/>
    </source>
</evidence>
<name>G9YDT6_HAFAL</name>
<evidence type="ECO:0000256" key="7">
    <source>
        <dbReference type="ARBA" id="ARBA00023004"/>
    </source>
</evidence>
<dbReference type="FunFam" id="3.50.30.80:FF:000001">
    <property type="entry name" value="Dihydroxy-acid dehydratase"/>
    <property type="match status" value="1"/>
</dbReference>
<evidence type="ECO:0000313" key="20">
    <source>
        <dbReference type="Proteomes" id="UP000005959"/>
    </source>
</evidence>
<keyword evidence="3" id="KW-0028">Amino-acid biosynthesis</keyword>
<dbReference type="InterPro" id="IPR056740">
    <property type="entry name" value="ILV_EDD_C"/>
</dbReference>
<comment type="similarity">
    <text evidence="2">Belongs to the IlvD/Edd family.</text>
</comment>
<dbReference type="Proteomes" id="UP000005959">
    <property type="component" value="Unassembled WGS sequence"/>
</dbReference>
<reference evidence="19 20" key="1">
    <citation type="submission" date="2011-08" db="EMBL/GenBank/DDBJ databases">
        <authorList>
            <person name="Weinstock G."/>
            <person name="Sodergren E."/>
            <person name="Clifton S."/>
            <person name="Fulton L."/>
            <person name="Fulton B."/>
            <person name="Courtney L."/>
            <person name="Fronick C."/>
            <person name="Harrison M."/>
            <person name="Strong C."/>
            <person name="Farmer C."/>
            <person name="Delahaunty K."/>
            <person name="Markovic C."/>
            <person name="Hall O."/>
            <person name="Minx P."/>
            <person name="Tomlinson C."/>
            <person name="Mitreva M."/>
            <person name="Hou S."/>
            <person name="Chen J."/>
            <person name="Wollam A."/>
            <person name="Pepin K.H."/>
            <person name="Johnson M."/>
            <person name="Bhonagiri V."/>
            <person name="Zhang X."/>
            <person name="Suruliraj S."/>
            <person name="Warren W."/>
            <person name="Chinwalla A."/>
            <person name="Mardis E.R."/>
            <person name="Wilson R.K."/>
        </authorList>
    </citation>
    <scope>NUCLEOTIDE SEQUENCE [LARGE SCALE GENOMIC DNA]</scope>
    <source>
        <strain evidence="19 20">ATCC 51873</strain>
    </source>
</reference>
<proteinExistence type="inferred from homology"/>
<dbReference type="UniPathway" id="UPA00049">
    <property type="reaction ID" value="UER00061"/>
</dbReference>
<keyword evidence="8" id="KW-0411">Iron-sulfur</keyword>
<dbReference type="GO" id="GO:0005829">
    <property type="term" value="C:cytosol"/>
    <property type="evidence" value="ECO:0007669"/>
    <property type="project" value="TreeGrafter"/>
</dbReference>
<evidence type="ECO:0000256" key="9">
    <source>
        <dbReference type="ARBA" id="ARBA00023239"/>
    </source>
</evidence>
<dbReference type="HOGENOM" id="CLU_014271_4_2_6"/>
<evidence type="ECO:0000256" key="11">
    <source>
        <dbReference type="ARBA" id="ARBA00029304"/>
    </source>
</evidence>
<evidence type="ECO:0000256" key="2">
    <source>
        <dbReference type="ARBA" id="ARBA00006486"/>
    </source>
</evidence>
<evidence type="ECO:0000256" key="15">
    <source>
        <dbReference type="ARBA" id="ARBA00034078"/>
    </source>
</evidence>
<dbReference type="PATRIC" id="fig|1002364.3.peg.4294"/>
<dbReference type="GO" id="GO:0046872">
    <property type="term" value="F:metal ion binding"/>
    <property type="evidence" value="ECO:0007669"/>
    <property type="project" value="UniProtKB-KW"/>
</dbReference>
<organism evidence="19 20">
    <name type="scientific">Hafnia alvei ATCC 51873</name>
    <dbReference type="NCBI Taxonomy" id="1002364"/>
    <lineage>
        <taxon>Bacteria</taxon>
        <taxon>Pseudomonadati</taxon>
        <taxon>Pseudomonadota</taxon>
        <taxon>Gammaproteobacteria</taxon>
        <taxon>Enterobacterales</taxon>
        <taxon>Hafniaceae</taxon>
        <taxon>Hafnia</taxon>
    </lineage>
</organism>
<dbReference type="GO" id="GO:0009099">
    <property type="term" value="P:L-valine biosynthetic process"/>
    <property type="evidence" value="ECO:0007669"/>
    <property type="project" value="UniProtKB-UniPathway"/>
</dbReference>
<comment type="pathway">
    <text evidence="13">Amino-acid biosynthesis; L-isoleucine biosynthesis; L-isoleucine from 2-oxobutanoate: step 3/4.</text>
</comment>
<evidence type="ECO:0000256" key="8">
    <source>
        <dbReference type="ARBA" id="ARBA00023014"/>
    </source>
</evidence>
<accession>G9YDT6</accession>
<feature type="domain" description="Dihydroxy-acid/6-phosphogluconate dehydratase C-terminal" evidence="18">
    <location>
        <begin position="390"/>
        <end position="581"/>
    </location>
</feature>
<dbReference type="PANTHER" id="PTHR43661:SF3">
    <property type="entry name" value="D-XYLONATE DEHYDRATASE YAGF-RELATED"/>
    <property type="match status" value="1"/>
</dbReference>
<evidence type="ECO:0000256" key="16">
    <source>
        <dbReference type="NCBIfam" id="TIGR00110"/>
    </source>
</evidence>
<keyword evidence="5" id="KW-0479">Metal-binding</keyword>
<keyword evidence="10" id="KW-0100">Branched-chain amino acid biosynthesis</keyword>
<keyword evidence="9" id="KW-0456">Lyase</keyword>
<comment type="cofactor">
    <cofactor evidence="15">
        <name>[2Fe-2S] cluster</name>
        <dbReference type="ChEBI" id="CHEBI:190135"/>
    </cofactor>
</comment>
<evidence type="ECO:0000259" key="17">
    <source>
        <dbReference type="Pfam" id="PF00920"/>
    </source>
</evidence>
<evidence type="ECO:0000313" key="19">
    <source>
        <dbReference type="EMBL" id="EHM37323.1"/>
    </source>
</evidence>